<evidence type="ECO:0000313" key="1">
    <source>
        <dbReference type="EMBL" id="CAH3191805.1"/>
    </source>
</evidence>
<gene>
    <name evidence="1" type="ORF">PEVE_00022713</name>
</gene>
<dbReference type="Proteomes" id="UP001159427">
    <property type="component" value="Unassembled WGS sequence"/>
</dbReference>
<keyword evidence="2" id="KW-1185">Reference proteome</keyword>
<reference evidence="1 2" key="1">
    <citation type="submission" date="2022-05" db="EMBL/GenBank/DDBJ databases">
        <authorList>
            <consortium name="Genoscope - CEA"/>
            <person name="William W."/>
        </authorList>
    </citation>
    <scope>NUCLEOTIDE SEQUENCE [LARGE SCALE GENOMIC DNA]</scope>
</reference>
<dbReference type="EMBL" id="CALNXI010003010">
    <property type="protein sequence ID" value="CAH3191805.1"/>
    <property type="molecule type" value="Genomic_DNA"/>
</dbReference>
<protein>
    <submittedName>
        <fullName evidence="1">Uncharacterized protein</fullName>
    </submittedName>
</protein>
<name>A0ABN8SKM3_9CNID</name>
<feature type="non-terminal residue" evidence="1">
    <location>
        <position position="148"/>
    </location>
</feature>
<organism evidence="1 2">
    <name type="scientific">Porites evermanni</name>
    <dbReference type="NCBI Taxonomy" id="104178"/>
    <lineage>
        <taxon>Eukaryota</taxon>
        <taxon>Metazoa</taxon>
        <taxon>Cnidaria</taxon>
        <taxon>Anthozoa</taxon>
        <taxon>Hexacorallia</taxon>
        <taxon>Scleractinia</taxon>
        <taxon>Fungiina</taxon>
        <taxon>Poritidae</taxon>
        <taxon>Porites</taxon>
    </lineage>
</organism>
<comment type="caution">
    <text evidence="1">The sequence shown here is derived from an EMBL/GenBank/DDBJ whole genome shotgun (WGS) entry which is preliminary data.</text>
</comment>
<proteinExistence type="predicted"/>
<evidence type="ECO:0000313" key="2">
    <source>
        <dbReference type="Proteomes" id="UP001159427"/>
    </source>
</evidence>
<sequence length="148" mass="17101">MSYQQKRFYLFNCDNTYSLETVEKLMLEAGDKYGFKIPVDRLCFCLERMAKVCDRTLPHLVMDYAIFVVHADESRLSINEDNAGIGYARLYRALLQKTGGLLPLTMFHSLQCTLVNPFVAASLVLFTFIEIMDTICEKAFKSFQVKWL</sequence>
<accession>A0ABN8SKM3</accession>